<evidence type="ECO:0000256" key="1">
    <source>
        <dbReference type="SAM" id="Phobius"/>
    </source>
</evidence>
<dbReference type="EMBL" id="JACOFZ010000005">
    <property type="protein sequence ID" value="MBC3882450.1"/>
    <property type="molecule type" value="Genomic_DNA"/>
</dbReference>
<organism evidence="2 3">
    <name type="scientific">Undibacterium nitidum</name>
    <dbReference type="NCBI Taxonomy" id="2762298"/>
    <lineage>
        <taxon>Bacteria</taxon>
        <taxon>Pseudomonadati</taxon>
        <taxon>Pseudomonadota</taxon>
        <taxon>Betaproteobacteria</taxon>
        <taxon>Burkholderiales</taxon>
        <taxon>Oxalobacteraceae</taxon>
        <taxon>Undibacterium</taxon>
    </lineage>
</organism>
<sequence>MKFEKICFLIAAGISFFGAIIHWIAPFVGVDWYMFLTSPQWVVTSAKAQTWQAPAGAAGVGGLMFLCGVYACAGAGLTKRIPLSRCALCTISLICIVRGALIVPLLIKIPERLSAFDITASFVWLIAGICFAVGTVSRWNVMRPQ</sequence>
<keyword evidence="1" id="KW-1133">Transmembrane helix</keyword>
<evidence type="ECO:0000313" key="2">
    <source>
        <dbReference type="EMBL" id="MBC3882450.1"/>
    </source>
</evidence>
<dbReference type="Proteomes" id="UP000627446">
    <property type="component" value="Unassembled WGS sequence"/>
</dbReference>
<reference evidence="2" key="1">
    <citation type="submission" date="2020-08" db="EMBL/GenBank/DDBJ databases">
        <title>Novel species isolated from subtropical streams in China.</title>
        <authorList>
            <person name="Lu H."/>
        </authorList>
    </citation>
    <scope>NUCLEOTIDE SEQUENCE</scope>
    <source>
        <strain evidence="2">LX22W</strain>
    </source>
</reference>
<accession>A0A923KM22</accession>
<name>A0A923KM22_9BURK</name>
<dbReference type="RefSeq" id="WP_186917061.1">
    <property type="nucleotide sequence ID" value="NZ_JACOFZ010000005.1"/>
</dbReference>
<keyword evidence="1" id="KW-0472">Membrane</keyword>
<feature type="transmembrane region" description="Helical" evidence="1">
    <location>
        <begin position="87"/>
        <end position="107"/>
    </location>
</feature>
<feature type="transmembrane region" description="Helical" evidence="1">
    <location>
        <begin position="55"/>
        <end position="75"/>
    </location>
</feature>
<proteinExistence type="predicted"/>
<feature type="transmembrane region" description="Helical" evidence="1">
    <location>
        <begin position="7"/>
        <end position="35"/>
    </location>
</feature>
<dbReference type="AlphaFoldDB" id="A0A923KM22"/>
<keyword evidence="3" id="KW-1185">Reference proteome</keyword>
<protein>
    <submittedName>
        <fullName evidence="2">Uncharacterized protein</fullName>
    </submittedName>
</protein>
<feature type="transmembrane region" description="Helical" evidence="1">
    <location>
        <begin position="113"/>
        <end position="136"/>
    </location>
</feature>
<gene>
    <name evidence="2" type="ORF">H8K36_13740</name>
</gene>
<evidence type="ECO:0000313" key="3">
    <source>
        <dbReference type="Proteomes" id="UP000627446"/>
    </source>
</evidence>
<comment type="caution">
    <text evidence="2">The sequence shown here is derived from an EMBL/GenBank/DDBJ whole genome shotgun (WGS) entry which is preliminary data.</text>
</comment>
<keyword evidence="1" id="KW-0812">Transmembrane</keyword>